<protein>
    <recommendedName>
        <fullName evidence="3">Rhamnosyl O-methyltransferase</fullName>
    </recommendedName>
</protein>
<comment type="caution">
    <text evidence="1">The sequence shown here is derived from an EMBL/GenBank/DDBJ whole genome shotgun (WGS) entry which is preliminary data.</text>
</comment>
<dbReference type="Proteomes" id="UP001174909">
    <property type="component" value="Unassembled WGS sequence"/>
</dbReference>
<keyword evidence="2" id="KW-1185">Reference proteome</keyword>
<organism evidence="1 2">
    <name type="scientific">Geodia barretti</name>
    <name type="common">Barrett's horny sponge</name>
    <dbReference type="NCBI Taxonomy" id="519541"/>
    <lineage>
        <taxon>Eukaryota</taxon>
        <taxon>Metazoa</taxon>
        <taxon>Porifera</taxon>
        <taxon>Demospongiae</taxon>
        <taxon>Heteroscleromorpha</taxon>
        <taxon>Tetractinellida</taxon>
        <taxon>Astrophorina</taxon>
        <taxon>Geodiidae</taxon>
        <taxon>Geodia</taxon>
    </lineage>
</organism>
<dbReference type="SUPFAM" id="SSF53335">
    <property type="entry name" value="S-adenosyl-L-methionine-dependent methyltransferases"/>
    <property type="match status" value="1"/>
</dbReference>
<reference evidence="1" key="1">
    <citation type="submission" date="2023-03" db="EMBL/GenBank/DDBJ databases">
        <authorList>
            <person name="Steffen K."/>
            <person name="Cardenas P."/>
        </authorList>
    </citation>
    <scope>NUCLEOTIDE SEQUENCE</scope>
</reference>
<evidence type="ECO:0008006" key="3">
    <source>
        <dbReference type="Google" id="ProtNLM"/>
    </source>
</evidence>
<evidence type="ECO:0000313" key="2">
    <source>
        <dbReference type="Proteomes" id="UP001174909"/>
    </source>
</evidence>
<dbReference type="Gene3D" id="3.40.50.150">
    <property type="entry name" value="Vaccinia Virus protein VP39"/>
    <property type="match status" value="1"/>
</dbReference>
<dbReference type="EMBL" id="CASHTH010001787">
    <property type="protein sequence ID" value="CAI8019936.1"/>
    <property type="molecule type" value="Genomic_DNA"/>
</dbReference>
<dbReference type="InterPro" id="IPR029063">
    <property type="entry name" value="SAM-dependent_MTases_sf"/>
</dbReference>
<gene>
    <name evidence="1" type="ORF">GBAR_LOCUS11939</name>
</gene>
<dbReference type="GO" id="GO:0008168">
    <property type="term" value="F:methyltransferase activity"/>
    <property type="evidence" value="ECO:0007669"/>
    <property type="project" value="InterPro"/>
</dbReference>
<sequence>MLKIPIRVLQAFPRSLPASFCRSCSSVTAGYTPGGENDPDAYRRAMSAKIDNLKKRLEDPTRFKNINDRDESSIVPAAVTEAMVTGKYLSVYRGIDMLKGPEDMAILYQMLWNVKPRTVIELGSFTGASALWIADSLNGANIECSVFSADIDLSLLHSDISSFKPPNLSFIEGDCNDIENVFPSEFLKAQPHPFVVIDDAHANFDKVMDYFHSHLIPGDYMICEDTCPNILASALGSSEDKELLGFEKLHSWKKFLNRHHDMYAVDSFYSDYFGYNASSNWNGYVRRMK</sequence>
<dbReference type="GO" id="GO:0008610">
    <property type="term" value="P:lipid biosynthetic process"/>
    <property type="evidence" value="ECO:0007669"/>
    <property type="project" value="InterPro"/>
</dbReference>
<dbReference type="AlphaFoldDB" id="A0AA35S0G8"/>
<evidence type="ECO:0000313" key="1">
    <source>
        <dbReference type="EMBL" id="CAI8019936.1"/>
    </source>
</evidence>
<name>A0AA35S0G8_GEOBA</name>
<dbReference type="Pfam" id="PF04989">
    <property type="entry name" value="RMNT_CmcI"/>
    <property type="match status" value="1"/>
</dbReference>
<accession>A0AA35S0G8</accession>
<dbReference type="InterPro" id="IPR007072">
    <property type="entry name" value="RNMT_CmcI"/>
</dbReference>
<proteinExistence type="predicted"/>